<protein>
    <recommendedName>
        <fullName evidence="1">Tr-type G domain-containing protein</fullName>
    </recommendedName>
</protein>
<dbReference type="SUPFAM" id="SSF52540">
    <property type="entry name" value="P-loop containing nucleoside triphosphate hydrolases"/>
    <property type="match status" value="1"/>
</dbReference>
<proteinExistence type="predicted"/>
<dbReference type="AlphaFoldDB" id="A0AAD2JL45"/>
<dbReference type="CDD" id="cd00882">
    <property type="entry name" value="Ras_like_GTPase"/>
    <property type="match status" value="1"/>
</dbReference>
<evidence type="ECO:0000259" key="1">
    <source>
        <dbReference type="Pfam" id="PF00009"/>
    </source>
</evidence>
<dbReference type="InterPro" id="IPR027417">
    <property type="entry name" value="P-loop_NTPase"/>
</dbReference>
<dbReference type="PANTHER" id="PTHR42698">
    <property type="entry name" value="GTPASE ERA"/>
    <property type="match status" value="1"/>
</dbReference>
<dbReference type="GO" id="GO:0019843">
    <property type="term" value="F:rRNA binding"/>
    <property type="evidence" value="ECO:0007669"/>
    <property type="project" value="TreeGrafter"/>
</dbReference>
<organism evidence="2 3">
    <name type="scientific">Cylindrotheca closterium</name>
    <dbReference type="NCBI Taxonomy" id="2856"/>
    <lineage>
        <taxon>Eukaryota</taxon>
        <taxon>Sar</taxon>
        <taxon>Stramenopiles</taxon>
        <taxon>Ochrophyta</taxon>
        <taxon>Bacillariophyta</taxon>
        <taxon>Bacillariophyceae</taxon>
        <taxon>Bacillariophycidae</taxon>
        <taxon>Bacillariales</taxon>
        <taxon>Bacillariaceae</taxon>
        <taxon>Cylindrotheca</taxon>
    </lineage>
</organism>
<reference evidence="2" key="1">
    <citation type="submission" date="2023-08" db="EMBL/GenBank/DDBJ databases">
        <authorList>
            <person name="Audoor S."/>
            <person name="Bilcke G."/>
        </authorList>
    </citation>
    <scope>NUCLEOTIDE SEQUENCE</scope>
</reference>
<gene>
    <name evidence="2" type="ORF">CYCCA115_LOCUS18705</name>
</gene>
<comment type="caution">
    <text evidence="2">The sequence shown here is derived from an EMBL/GenBank/DDBJ whole genome shotgun (WGS) entry which is preliminary data.</text>
</comment>
<sequence>MSGNSTPSPDMKTPPTFQIKVAIIGNVSAGKTTVLNALFRDKYGEVSMKRTTAGVNEFAILSQEEWASVSDSPRESKSVLKEITEDNLELRASDQVQTKRFEIELEEPLCEMRKDTQLVIVDIPGVNEADMSKKYKDYVENHWNTFDCAVVVMDGRQGVNTEEQVSLLRFVKTNLESKKDIPVVILCNKVDDPDDKEQAELVLEAQCEVEKIFRVSDRQKSLQDLLDTADGLSIQVSNENQVLNSTSKKQKIGHSEHVSPVFIPISGITAFIFQICSSMTLKKFREFDEDLIAKLGRERIGKRKWKKLSKEEQVQQAHKAVSDPEGYQEGLEDSNFHKFLKALSLLVGGDATQEQLIKKQIQVLLENIPCGHGMVSVLEKIHKSSAALSGCADSSMTGSANDVPKIFWKVQANLRERCLAESEPLAASDGFVPLASELLKYKEFALSLGWEDEAELAVASFENVVREYLESVKHNPGFTAKLRAVYGCIKETSLAEGEPSTISTIKQDFKRLYQELKEERFKRFTRTDKVHELSDVADEVIEYSRLAKEAGWKDEEAFARETFKEVVLEQVRTICVKACQPSPSSTGVHYGNAAWETGFESLAGVNWTRLLRSILLLRAKKDFYTDFGNEIVWMEQLVDYKIANQSRYNLQLQNTESGLVQNKNGDLQEPLVIPKSFDDPNHFGHLAWRYCQFMEGSNK</sequence>
<evidence type="ECO:0000313" key="2">
    <source>
        <dbReference type="EMBL" id="CAJ1960386.1"/>
    </source>
</evidence>
<dbReference type="InterPro" id="IPR005662">
    <property type="entry name" value="GTPase_Era-like"/>
</dbReference>
<dbReference type="GO" id="GO:0000028">
    <property type="term" value="P:ribosomal small subunit assembly"/>
    <property type="evidence" value="ECO:0007669"/>
    <property type="project" value="TreeGrafter"/>
</dbReference>
<evidence type="ECO:0000313" key="3">
    <source>
        <dbReference type="Proteomes" id="UP001295423"/>
    </source>
</evidence>
<accession>A0AAD2JL45</accession>
<keyword evidence="3" id="KW-1185">Reference proteome</keyword>
<dbReference type="GO" id="GO:0005525">
    <property type="term" value="F:GTP binding"/>
    <property type="evidence" value="ECO:0007669"/>
    <property type="project" value="InterPro"/>
</dbReference>
<dbReference type="GO" id="GO:0003924">
    <property type="term" value="F:GTPase activity"/>
    <property type="evidence" value="ECO:0007669"/>
    <property type="project" value="InterPro"/>
</dbReference>
<feature type="domain" description="Tr-type G" evidence="1">
    <location>
        <begin position="20"/>
        <end position="273"/>
    </location>
</feature>
<dbReference type="GO" id="GO:0043024">
    <property type="term" value="F:ribosomal small subunit binding"/>
    <property type="evidence" value="ECO:0007669"/>
    <property type="project" value="TreeGrafter"/>
</dbReference>
<dbReference type="Gene3D" id="3.40.50.300">
    <property type="entry name" value="P-loop containing nucleotide triphosphate hydrolases"/>
    <property type="match status" value="1"/>
</dbReference>
<dbReference type="EMBL" id="CAKOGP040002058">
    <property type="protein sequence ID" value="CAJ1960386.1"/>
    <property type="molecule type" value="Genomic_DNA"/>
</dbReference>
<dbReference type="Proteomes" id="UP001295423">
    <property type="component" value="Unassembled WGS sequence"/>
</dbReference>
<dbReference type="PANTHER" id="PTHR42698:SF2">
    <property type="entry name" value="GTPASE ERA-LIKE, CHLOROPLASTIC"/>
    <property type="match status" value="1"/>
</dbReference>
<name>A0AAD2JL45_9STRA</name>
<dbReference type="Pfam" id="PF00009">
    <property type="entry name" value="GTP_EFTU"/>
    <property type="match status" value="1"/>
</dbReference>
<dbReference type="InterPro" id="IPR000795">
    <property type="entry name" value="T_Tr_GTP-bd_dom"/>
</dbReference>